<dbReference type="FunFam" id="2.60.120.260:FF:000014">
    <property type="entry name" value="E3 ubiquitin-protein ligase HECTD1 isoform X1"/>
    <property type="match status" value="1"/>
</dbReference>
<dbReference type="Gene3D" id="3.90.1750.10">
    <property type="entry name" value="Hect, E3 ligase catalytic domains"/>
    <property type="match status" value="1"/>
</dbReference>
<dbReference type="InterPro" id="IPR012919">
    <property type="entry name" value="SUN_dom"/>
</dbReference>
<dbReference type="InterPro" id="IPR037252">
    <property type="entry name" value="Mib_Herc2_sf"/>
</dbReference>
<dbReference type="Gene3D" id="1.25.40.20">
    <property type="entry name" value="Ankyrin repeat-containing domain"/>
    <property type="match status" value="1"/>
</dbReference>
<keyword evidence="7 8" id="KW-0040">ANK repeat</keyword>
<organism evidence="14 15">
    <name type="scientific">Aphis craccivora</name>
    <name type="common">Cowpea aphid</name>
    <dbReference type="NCBI Taxonomy" id="307492"/>
    <lineage>
        <taxon>Eukaryota</taxon>
        <taxon>Metazoa</taxon>
        <taxon>Ecdysozoa</taxon>
        <taxon>Arthropoda</taxon>
        <taxon>Hexapoda</taxon>
        <taxon>Insecta</taxon>
        <taxon>Pterygota</taxon>
        <taxon>Neoptera</taxon>
        <taxon>Paraneoptera</taxon>
        <taxon>Hemiptera</taxon>
        <taxon>Sternorrhyncha</taxon>
        <taxon>Aphidomorpha</taxon>
        <taxon>Aphidoidea</taxon>
        <taxon>Aphididae</taxon>
        <taxon>Aphidini</taxon>
        <taxon>Aphis</taxon>
        <taxon>Aphis</taxon>
    </lineage>
</organism>
<dbReference type="PROSITE" id="PS50088">
    <property type="entry name" value="ANK_REPEAT"/>
    <property type="match status" value="2"/>
</dbReference>
<evidence type="ECO:0000256" key="3">
    <source>
        <dbReference type="ARBA" id="ARBA00006331"/>
    </source>
</evidence>
<evidence type="ECO:0000313" key="14">
    <source>
        <dbReference type="EMBL" id="KAF0757780.1"/>
    </source>
</evidence>
<dbReference type="Pfam" id="PF12796">
    <property type="entry name" value="Ank_2"/>
    <property type="match status" value="1"/>
</dbReference>
<evidence type="ECO:0000256" key="10">
    <source>
        <dbReference type="RuleBase" id="RU369009"/>
    </source>
</evidence>
<evidence type="ECO:0000256" key="6">
    <source>
        <dbReference type="ARBA" id="ARBA00022786"/>
    </source>
</evidence>
<comment type="catalytic activity">
    <reaction evidence="1 10">
        <text>S-ubiquitinyl-[E2 ubiquitin-conjugating enzyme]-L-cysteine + [acceptor protein]-L-lysine = [E2 ubiquitin-conjugating enzyme]-L-cysteine + N(6)-ubiquitinyl-[acceptor protein]-L-lysine.</text>
        <dbReference type="EC" id="2.3.2.26"/>
    </reaction>
</comment>
<dbReference type="GO" id="GO:0009966">
    <property type="term" value="P:regulation of signal transduction"/>
    <property type="evidence" value="ECO:0007669"/>
    <property type="project" value="UniProtKB-ARBA"/>
</dbReference>
<dbReference type="SUPFAM" id="SSF48403">
    <property type="entry name" value="Ankyrin repeat"/>
    <property type="match status" value="1"/>
</dbReference>
<accession>A0A6G0YKS4</accession>
<evidence type="ECO:0000313" key="15">
    <source>
        <dbReference type="Proteomes" id="UP000478052"/>
    </source>
</evidence>
<dbReference type="Pfam" id="PF00632">
    <property type="entry name" value="HECT"/>
    <property type="match status" value="1"/>
</dbReference>
<dbReference type="GO" id="GO:0061630">
    <property type="term" value="F:ubiquitin protein ligase activity"/>
    <property type="evidence" value="ECO:0007669"/>
    <property type="project" value="UniProtKB-UniRule"/>
</dbReference>
<dbReference type="GO" id="GO:0016607">
    <property type="term" value="C:nuclear speck"/>
    <property type="evidence" value="ECO:0007669"/>
    <property type="project" value="TreeGrafter"/>
</dbReference>
<keyword evidence="6 9" id="KW-0833">Ubl conjugation pathway</keyword>
<dbReference type="SMART" id="SM00248">
    <property type="entry name" value="ANK"/>
    <property type="match status" value="2"/>
</dbReference>
<feature type="active site" description="Glycyl thioester intermediate" evidence="9">
    <location>
        <position position="2526"/>
    </location>
</feature>
<feature type="compositionally biased region" description="Polar residues" evidence="11">
    <location>
        <begin position="735"/>
        <end position="745"/>
    </location>
</feature>
<dbReference type="PANTHER" id="PTHR45670:SF1">
    <property type="entry name" value="E3 UBIQUITIN-PROTEIN LIGASE HECTD1"/>
    <property type="match status" value="1"/>
</dbReference>
<dbReference type="CDD" id="cd00078">
    <property type="entry name" value="HECTc"/>
    <property type="match status" value="1"/>
</dbReference>
<dbReference type="PROSITE" id="PS50297">
    <property type="entry name" value="ANK_REP_REGION"/>
    <property type="match status" value="2"/>
</dbReference>
<comment type="similarity">
    <text evidence="3 10">Belongs to the UPL family. K-HECT subfamily.</text>
</comment>
<gene>
    <name evidence="14" type="ORF">FWK35_00010710</name>
</gene>
<dbReference type="InterPro" id="IPR010606">
    <property type="entry name" value="Mib_Herc2"/>
</dbReference>
<dbReference type="FunFam" id="1.25.10.10:FF:000051">
    <property type="entry name" value="E3 ubiquitin-protein ligase HECTD1 isoform X1"/>
    <property type="match status" value="1"/>
</dbReference>
<comment type="caution">
    <text evidence="14">The sequence shown here is derived from an EMBL/GenBank/DDBJ whole genome shotgun (WGS) entry which is preliminary data.</text>
</comment>
<dbReference type="Gene3D" id="2.30.30.40">
    <property type="entry name" value="SH3 Domains"/>
    <property type="match status" value="1"/>
</dbReference>
<evidence type="ECO:0000256" key="7">
    <source>
        <dbReference type="ARBA" id="ARBA00023043"/>
    </source>
</evidence>
<evidence type="ECO:0000256" key="4">
    <source>
        <dbReference type="ARBA" id="ARBA00022679"/>
    </source>
</evidence>
<dbReference type="InterPro" id="IPR045322">
    <property type="entry name" value="HECTD1/TRIP12-like"/>
</dbReference>
<dbReference type="InterPro" id="IPR035983">
    <property type="entry name" value="Hect_E3_ubiquitin_ligase"/>
</dbReference>
<keyword evidence="5" id="KW-0677">Repeat</keyword>
<dbReference type="InterPro" id="IPR011989">
    <property type="entry name" value="ARM-like"/>
</dbReference>
<keyword evidence="4 10" id="KW-0808">Transferase</keyword>
<comment type="function">
    <text evidence="10">E3 ubiquitin-protein ligase which accepts ubiquitin from an E2 ubiquitin-conjugating enzyme in the form of a thioester and then directly transfers the ubiquitin to targeted substrates.</text>
</comment>
<evidence type="ECO:0000259" key="12">
    <source>
        <dbReference type="PROSITE" id="PS50237"/>
    </source>
</evidence>
<sequence length="2557" mass="288126">MADVDPETLLEWLNMGQGDERDMQLIALEQLCMLLLMSDNVDRCFEVCPPRSFLPALCRIFLDESAPDSVLEVTARAITYYLDVSAECTRRIVAIDGALKAICNRLVITDIFSRTNKDLAEQCCKVLELICTREAGAVFEAGGLSSVLLFISDVGSCVHKDTLHSAMTVVSRLCTKMEPNEASLPTCVESLSTMLKHDDSHVSDGALRCFASLSDRFTRRGIDPAPLAQHGLLNELILRLSSAAGPTVTNIGTPGLNANTSTTEVKSSQSISTVISLLTTLCRGSKSVSHDLFRSNLADAIEKALKGDERCCLDTMRLVDLLLVLLLEGRDAVSWSTVSCTSNNPLLPKLRRLDSSAEKSQRHLIDCIRSKDTEALMEAVNSGAIDVNFVDEVGQTLLNWASAFGTQEMVEYLCSKGADVNKGLRSSSLHYAACFGRPSIAKILLKNGANPELRDEEGKTPLDKARERMDEGHREVAAILESPEWLMSSKNEIVQSNESKEPKGDPEMAAIYLKRLMPVFCHTFQSTMLPSIRRTSLSLIKKMVHYIKPDWLEDICRPDSPNNLAPLLVEVLATVLDNEDKTWLFYCDMSGEVQKYLPRKLYKMLIVKKNYKSLMEDDDGHVIALQTIYDLLNKCQNIFLDHFARLGVICKVQQLIGPDGNLEKDNVQQIDSKNFLIEDAKEILPGHAYHWKDWFFCRGRDCLYAWNDYVVLELSNGSNGWFRFMINDKLSTMYSSGSPEGQPDTNKTRISDQPSTDENKTEFIEKYLKAKVFVKLNTVSQPILSTPGLNRIAVGNWILISKKDCELSIQNSDGLQQITTLIYGTNGFSFQSNRGNQHMFTALIPLKSDFTSGWETVKKANIVAATSESIGQKIRKQAQDIFDTFFKAAQAQPRGVVARLRKIVRAIELAIQNQSSVIKDSSNKDFWASALCKAVLDLKKLLMEDEGSVSAYEIYSSGLVEVLLKLLTISSLEQGDDAVELQKLRIDIFVKCFKEKKNEKGMETCASVLVQKLISVLESIERLPVYLYESPGAFHGLQILSRRIRFRLEKAVKETTLVDRTGRGLRMEPLTTVQQLEKHLLKMVAKQWYDHERITYNYVKKLKDKNNLPMKFKHYYDFDKNGVLYWIGTNGKTSVDWVNPGQYGLMLVQSSDGRNLPYGQVEDILSRDSVAINCHTNDDSKAWFSIDLGLFIIPTDYTLRHARGYGRSALRNWLFQMSKDGTNWTTLYTHIDDTALNEPGNTATWSIEINDKEETQGWRHIRIQQNGKNASGQTHYLSLSGFEIYGNVTGVCEDLGKAAKEAEASLKRQRRMFKAQMYKQMVTGARVMRGIDWKWRDQDGNPPCVGTVTGDLHNGWIDVVWDHGVTNSYRMGAEGKYDLRLVSESQPTSASSKMFKNIPNATLSSIMTRMSSSTPILPEASNDNNTIVSVTNTDQMSSAENLAVKQAAQQFTDSIMSVMRMEPSAVTPATTNALDNSLRIVVHPTPSVDLATIVESTSNDETQQNIENNKKNSNCFEEEFLPALGRVKPTYRRSSVTSLVHTLQSIQIDTPPNNKVNPKEKPILIMHHNTSDTSNTQTQDLSTDTLINNANNSAFNTEICNPNNLDLEKENKKEENRNNSSNHMSVSVPNLASNAPPRSQGDIPLQKPLAETYAPYQKYRNFDRNNSHNNQTQVANHMPQRVPTSVSSLVRLALSTNFPSGLLQTAQSYPSLSANNTSNNSCSITTIANRTFCVGEALTMSLASTSSDSEQVSLEDFLDSVRAPALFAELEDDEEIVEDDDIPDDDENEDEQEYEEVMVSRNLLSMEDEAFAAQQHAAIESIVGADRCGNPYKRRSWDDDYVLRREFTALIPAFDPRPGRTNVNQTSDLEVIAPPDDENDEIPDVFTENSNAINNQTSLPRIKLTLKGPNLPGIKDVEVELKDSNWTIFHAVQKLAQLADLGSRQEKSRRIWEPTYTIIYEELTNDDQRLSAGPDNQWDSDLPIFSTRTQLSNTGCTVDHVLQLLRQLHNLSINPMISLLKPYTDDFFEALIKDDGELTNSEIFNSKKMTNKLVQQIQDPLVLSSGALPSWCEHLNLSYSFLFPFETRHLYFNCTAFGPSRSIVWLQSQRENVERHRTGSSLPLRREEEYRVGRLKHDRVRIPRGENILAWGRQLMRAHIDRQTVLEVEFMGEEGTGLGPTLEFYSLIAAEFQRKDLCMWMCNDEMPEETRQCIWLEEGAKPPGYYVRRTGGLYPAPLPQDSPCCDRAVKHFWFLGMFLAKVLQDNRLIDLPLSLPFLKLLTKAKNNESGRVLNESDLFDIDEDQAMFIQDLKMLILAKEKILLDQSLSDEEKKEQIKNLQFQCGQTGKVHLENLSLSMIYLPSSYCFPFTYINLVEDGLSQDVNMDNVEQYVSLLTDFILETGIKRQMDALKAGFCRVFSNEKLNAFTPLEVRQMLCGQQEPEWTREDLLNYTEPKLGYNKESPGFLRLVNVLEQMNSEERKSFLQFTTGCSSLPPGGLANLYPRLTVVRKVDAGAGSFPSVNTCVHYLKLPEYPDELTLRERLLAATLEKGFHLN</sequence>
<dbReference type="GO" id="GO:0070534">
    <property type="term" value="P:protein K63-linked ubiquitination"/>
    <property type="evidence" value="ECO:0007669"/>
    <property type="project" value="TreeGrafter"/>
</dbReference>
<feature type="compositionally biased region" description="Polar residues" evidence="11">
    <location>
        <begin position="1623"/>
        <end position="1637"/>
    </location>
</feature>
<dbReference type="InterPro" id="IPR008979">
    <property type="entry name" value="Galactose-bd-like_sf"/>
</dbReference>
<dbReference type="UniPathway" id="UPA00143"/>
<feature type="domain" description="HECT" evidence="12">
    <location>
        <begin position="2158"/>
        <end position="2557"/>
    </location>
</feature>
<dbReference type="Gene3D" id="2.60.120.260">
    <property type="entry name" value="Galactose-binding domain-like"/>
    <property type="match status" value="1"/>
</dbReference>
<feature type="region of interest" description="Disordered" evidence="11">
    <location>
        <begin position="1612"/>
        <end position="1646"/>
    </location>
</feature>
<comment type="pathway">
    <text evidence="2 10">Protein modification; protein ubiquitination.</text>
</comment>
<dbReference type="EMBL" id="VUJU01003474">
    <property type="protein sequence ID" value="KAF0757780.1"/>
    <property type="molecule type" value="Genomic_DNA"/>
</dbReference>
<feature type="repeat" description="ANK" evidence="8">
    <location>
        <begin position="424"/>
        <end position="456"/>
    </location>
</feature>
<dbReference type="Pfam" id="PF06701">
    <property type="entry name" value="MIB_HERC2"/>
    <property type="match status" value="1"/>
</dbReference>
<evidence type="ECO:0000256" key="9">
    <source>
        <dbReference type="PROSITE-ProRule" id="PRU00104"/>
    </source>
</evidence>
<proteinExistence type="inferred from homology"/>
<protein>
    <recommendedName>
        <fullName evidence="10">E3 ubiquitin-protein ligase</fullName>
        <ecNumber evidence="10">2.3.2.26</ecNumber>
    </recommendedName>
</protein>
<feature type="domain" description="MIB/HERC2" evidence="13">
    <location>
        <begin position="1313"/>
        <end position="1385"/>
    </location>
</feature>
<dbReference type="Proteomes" id="UP000478052">
    <property type="component" value="Unassembled WGS sequence"/>
</dbReference>
<dbReference type="SMART" id="SM00119">
    <property type="entry name" value="HECTc"/>
    <property type="match status" value="1"/>
</dbReference>
<dbReference type="SUPFAM" id="SSF159034">
    <property type="entry name" value="Mib/herc2 domain-like"/>
    <property type="match status" value="1"/>
</dbReference>
<dbReference type="Gene3D" id="3.30.2410.10">
    <property type="entry name" value="Hect, E3 ligase catalytic domain"/>
    <property type="match status" value="1"/>
</dbReference>
<evidence type="ECO:0000256" key="2">
    <source>
        <dbReference type="ARBA" id="ARBA00004906"/>
    </source>
</evidence>
<dbReference type="InterPro" id="IPR002110">
    <property type="entry name" value="Ankyrin_rpt"/>
</dbReference>
<feature type="region of interest" description="Disordered" evidence="11">
    <location>
        <begin position="735"/>
        <end position="758"/>
    </location>
</feature>
<reference evidence="14 15" key="1">
    <citation type="submission" date="2019-08" db="EMBL/GenBank/DDBJ databases">
        <title>Whole genome of Aphis craccivora.</title>
        <authorList>
            <person name="Voronova N.V."/>
            <person name="Shulinski R.S."/>
            <person name="Bandarenka Y.V."/>
            <person name="Zhorov D.G."/>
            <person name="Warner D."/>
        </authorList>
    </citation>
    <scope>NUCLEOTIDE SEQUENCE [LARGE SCALE GENOMIC DNA]</scope>
    <source>
        <strain evidence="14">180601</strain>
        <tissue evidence="14">Whole Body</tissue>
    </source>
</reference>
<dbReference type="SUPFAM" id="SSF49785">
    <property type="entry name" value="Galactose-binding domain-like"/>
    <property type="match status" value="1"/>
</dbReference>
<evidence type="ECO:0000256" key="1">
    <source>
        <dbReference type="ARBA" id="ARBA00000885"/>
    </source>
</evidence>
<evidence type="ECO:0000259" key="13">
    <source>
        <dbReference type="PROSITE" id="PS51416"/>
    </source>
</evidence>
<dbReference type="PANTHER" id="PTHR45670">
    <property type="entry name" value="E3 UBIQUITIN-PROTEIN LIGASE TRIP12"/>
    <property type="match status" value="1"/>
</dbReference>
<dbReference type="EC" id="2.3.2.26" evidence="10"/>
<name>A0A6G0YKS4_APHCR</name>
<dbReference type="InterPro" id="IPR036770">
    <property type="entry name" value="Ankyrin_rpt-contain_sf"/>
</dbReference>
<feature type="repeat" description="ANK" evidence="8">
    <location>
        <begin position="393"/>
        <end position="421"/>
    </location>
</feature>
<keyword evidence="15" id="KW-1185">Reference proteome</keyword>
<evidence type="ECO:0000256" key="5">
    <source>
        <dbReference type="ARBA" id="ARBA00022737"/>
    </source>
</evidence>
<dbReference type="InterPro" id="IPR000569">
    <property type="entry name" value="HECT_dom"/>
</dbReference>
<dbReference type="Gene3D" id="1.25.10.10">
    <property type="entry name" value="Leucine-rich Repeat Variant"/>
    <property type="match status" value="1"/>
</dbReference>
<dbReference type="GO" id="GO:0043161">
    <property type="term" value="P:proteasome-mediated ubiquitin-dependent protein catabolic process"/>
    <property type="evidence" value="ECO:0007669"/>
    <property type="project" value="TreeGrafter"/>
</dbReference>
<evidence type="ECO:0000256" key="11">
    <source>
        <dbReference type="SAM" id="MobiDB-lite"/>
    </source>
</evidence>
<dbReference type="OrthoDB" id="412600at2759"/>
<dbReference type="SUPFAM" id="SSF48371">
    <property type="entry name" value="ARM repeat"/>
    <property type="match status" value="1"/>
</dbReference>
<dbReference type="SUPFAM" id="SSF56204">
    <property type="entry name" value="Hect, E3 ligase catalytic domain"/>
    <property type="match status" value="1"/>
</dbReference>
<dbReference type="PROSITE" id="PS50237">
    <property type="entry name" value="HECT"/>
    <property type="match status" value="1"/>
</dbReference>
<dbReference type="PROSITE" id="PS51416">
    <property type="entry name" value="MIB_HERC2"/>
    <property type="match status" value="1"/>
</dbReference>
<dbReference type="FunFam" id="3.30.2410.10:FF:000007">
    <property type="entry name" value="Putative E3 ubiquitin-protein ligase HECTD1"/>
    <property type="match status" value="1"/>
</dbReference>
<dbReference type="InterPro" id="IPR016024">
    <property type="entry name" value="ARM-type_fold"/>
</dbReference>
<evidence type="ECO:0000256" key="8">
    <source>
        <dbReference type="PROSITE-ProRule" id="PRU00023"/>
    </source>
</evidence>
<dbReference type="Pfam" id="PF07738">
    <property type="entry name" value="Sad1_UNC"/>
    <property type="match status" value="1"/>
</dbReference>
<dbReference type="GO" id="GO:0046872">
    <property type="term" value="F:metal ion binding"/>
    <property type="evidence" value="ECO:0007669"/>
    <property type="project" value="InterPro"/>
</dbReference>